<sequence>MGNIMTLSMLKSLFLLTLKAPKAAGARIISLNLPVQGLWLALSLVSVVTSLIFAALMQVAAVGEDQFSELMRQSPAHSAPLILALLQWGRAVLSVFVLCWVGRMMGGTGHLRDVLAVMTWLQAVTFVLMAGIVVLGMALPMLSSLMVLAMVVWWVWAVVSLLDVAHEFENMFKAAGVLIVSLLGVTVGLSIFFGLVSGLFMGVS</sequence>
<evidence type="ECO:0000313" key="7">
    <source>
        <dbReference type="EMBL" id="SHK97020.1"/>
    </source>
</evidence>
<accession>A0A1M6WTC4</accession>
<evidence type="ECO:0000313" key="8">
    <source>
        <dbReference type="Proteomes" id="UP000183974"/>
    </source>
</evidence>
<keyword evidence="2 5" id="KW-0812">Transmembrane</keyword>
<reference evidence="7 8" key="1">
    <citation type="submission" date="2016-11" db="EMBL/GenBank/DDBJ databases">
        <authorList>
            <person name="Jaros S."/>
            <person name="Januszkiewicz K."/>
            <person name="Wedrychowicz H."/>
        </authorList>
    </citation>
    <scope>NUCLEOTIDE SEQUENCE [LARGE SCALE GENOMIC DNA]</scope>
    <source>
        <strain evidence="7 8">DSM 29589</strain>
    </source>
</reference>
<feature type="domain" description="Yip1" evidence="6">
    <location>
        <begin position="17"/>
        <end position="189"/>
    </location>
</feature>
<keyword evidence="3 5" id="KW-1133">Transmembrane helix</keyword>
<feature type="transmembrane region" description="Helical" evidence="5">
    <location>
        <begin position="177"/>
        <end position="201"/>
    </location>
</feature>
<keyword evidence="4 5" id="KW-0472">Membrane</keyword>
<dbReference type="Pfam" id="PF04893">
    <property type="entry name" value="Yip1"/>
    <property type="match status" value="1"/>
</dbReference>
<evidence type="ECO:0000259" key="6">
    <source>
        <dbReference type="Pfam" id="PF04893"/>
    </source>
</evidence>
<feature type="transmembrane region" description="Helical" evidence="5">
    <location>
        <begin position="37"/>
        <end position="61"/>
    </location>
</feature>
<dbReference type="InterPro" id="IPR006977">
    <property type="entry name" value="Yip1_dom"/>
</dbReference>
<name>A0A1M6WTC4_9RHOB</name>
<dbReference type="Proteomes" id="UP000183974">
    <property type="component" value="Unassembled WGS sequence"/>
</dbReference>
<keyword evidence="8" id="KW-1185">Reference proteome</keyword>
<protein>
    <submittedName>
        <fullName evidence="7">Yip1 domain-containing protein</fullName>
    </submittedName>
</protein>
<gene>
    <name evidence="7" type="ORF">SAMN05444398_101146</name>
</gene>
<evidence type="ECO:0000256" key="1">
    <source>
        <dbReference type="ARBA" id="ARBA00004141"/>
    </source>
</evidence>
<dbReference type="GO" id="GO:0016020">
    <property type="term" value="C:membrane"/>
    <property type="evidence" value="ECO:0007669"/>
    <property type="project" value="UniProtKB-SubCell"/>
</dbReference>
<evidence type="ECO:0000256" key="5">
    <source>
        <dbReference type="SAM" id="Phobius"/>
    </source>
</evidence>
<dbReference type="STRING" id="337701.SAMN05444398_101146"/>
<comment type="subcellular location">
    <subcellularLocation>
        <location evidence="1">Membrane</location>
        <topology evidence="1">Multi-pass membrane protein</topology>
    </subcellularLocation>
</comment>
<feature type="transmembrane region" description="Helical" evidence="5">
    <location>
        <begin position="114"/>
        <end position="139"/>
    </location>
</feature>
<evidence type="ECO:0000256" key="4">
    <source>
        <dbReference type="ARBA" id="ARBA00023136"/>
    </source>
</evidence>
<feature type="transmembrane region" description="Helical" evidence="5">
    <location>
        <begin position="145"/>
        <end position="165"/>
    </location>
</feature>
<proteinExistence type="predicted"/>
<organism evidence="7 8">
    <name type="scientific">Roseovarius pacificus</name>
    <dbReference type="NCBI Taxonomy" id="337701"/>
    <lineage>
        <taxon>Bacteria</taxon>
        <taxon>Pseudomonadati</taxon>
        <taxon>Pseudomonadota</taxon>
        <taxon>Alphaproteobacteria</taxon>
        <taxon>Rhodobacterales</taxon>
        <taxon>Roseobacteraceae</taxon>
        <taxon>Roseovarius</taxon>
    </lineage>
</organism>
<evidence type="ECO:0000256" key="3">
    <source>
        <dbReference type="ARBA" id="ARBA00022989"/>
    </source>
</evidence>
<dbReference type="AlphaFoldDB" id="A0A1M6WTC4"/>
<feature type="transmembrane region" description="Helical" evidence="5">
    <location>
        <begin position="81"/>
        <end position="102"/>
    </location>
</feature>
<evidence type="ECO:0000256" key="2">
    <source>
        <dbReference type="ARBA" id="ARBA00022692"/>
    </source>
</evidence>
<dbReference type="EMBL" id="FRBR01000001">
    <property type="protein sequence ID" value="SHK97020.1"/>
    <property type="molecule type" value="Genomic_DNA"/>
</dbReference>